<reference evidence="1 2" key="1">
    <citation type="submission" date="2015-09" db="EMBL/GenBank/DDBJ databases">
        <authorList>
            <consortium name="Pathogen Informatics"/>
        </authorList>
    </citation>
    <scope>NUCLEOTIDE SEQUENCE [LARGE SCALE GENOMIC DNA]</scope>
    <source>
        <strain evidence="1 2">2789STDY5834875</strain>
    </source>
</reference>
<proteinExistence type="predicted"/>
<dbReference type="Proteomes" id="UP000095621">
    <property type="component" value="Unassembled WGS sequence"/>
</dbReference>
<evidence type="ECO:0000313" key="2">
    <source>
        <dbReference type="Proteomes" id="UP000095621"/>
    </source>
</evidence>
<gene>
    <name evidence="1" type="ORF">ERS852490_00595</name>
</gene>
<protein>
    <submittedName>
        <fullName evidence="1">Uncharacterized protein</fullName>
    </submittedName>
</protein>
<dbReference type="RefSeq" id="WP_156327270.1">
    <property type="nucleotide sequence ID" value="NZ_CZBU01000001.1"/>
</dbReference>
<dbReference type="AlphaFoldDB" id="A0A174YKD4"/>
<sequence>MIENFIDRFVPSKDEREFLKDKSVTFSDVEQAEIIINHECLKIQRKNRQCKS</sequence>
<evidence type="ECO:0000313" key="1">
    <source>
        <dbReference type="EMBL" id="CUQ75583.1"/>
    </source>
</evidence>
<dbReference type="EMBL" id="CZBU01000001">
    <property type="protein sequence ID" value="CUQ75583.1"/>
    <property type="molecule type" value="Genomic_DNA"/>
</dbReference>
<name>A0A174YKD4_9FIRM</name>
<organism evidence="1 2">
    <name type="scientific">Lachnospira eligens</name>
    <dbReference type="NCBI Taxonomy" id="39485"/>
    <lineage>
        <taxon>Bacteria</taxon>
        <taxon>Bacillati</taxon>
        <taxon>Bacillota</taxon>
        <taxon>Clostridia</taxon>
        <taxon>Lachnospirales</taxon>
        <taxon>Lachnospiraceae</taxon>
        <taxon>Lachnospira</taxon>
    </lineage>
</organism>
<accession>A0A174YKD4</accession>